<feature type="compositionally biased region" description="Low complexity" evidence="1">
    <location>
        <begin position="244"/>
        <end position="255"/>
    </location>
</feature>
<feature type="compositionally biased region" description="Pro residues" evidence="1">
    <location>
        <begin position="1"/>
        <end position="10"/>
    </location>
</feature>
<dbReference type="InterPro" id="IPR051707">
    <property type="entry name" value="PI-Interact_SigTrans_Reg"/>
</dbReference>
<dbReference type="Pfam" id="PF00169">
    <property type="entry name" value="PH"/>
    <property type="match status" value="2"/>
</dbReference>
<reference evidence="4" key="1">
    <citation type="submission" date="2024-04" db="EMBL/GenBank/DDBJ databases">
        <authorList>
            <person name="Shaw F."/>
            <person name="Minotto A."/>
        </authorList>
    </citation>
    <scope>NUCLEOTIDE SEQUENCE [LARGE SCALE GENOMIC DNA]</scope>
</reference>
<feature type="compositionally biased region" description="Polar residues" evidence="1">
    <location>
        <begin position="37"/>
        <end position="49"/>
    </location>
</feature>
<dbReference type="Gene3D" id="2.30.29.30">
    <property type="entry name" value="Pleckstrin-homology domain (PH domain)/Phosphotyrosine-binding domain (PTB)"/>
    <property type="match status" value="2"/>
</dbReference>
<name>A0ABP1EAI2_9APHY</name>
<feature type="compositionally biased region" description="Low complexity" evidence="1">
    <location>
        <begin position="367"/>
        <end position="383"/>
    </location>
</feature>
<feature type="domain" description="PH" evidence="2">
    <location>
        <begin position="303"/>
        <end position="430"/>
    </location>
</feature>
<feature type="compositionally biased region" description="Polar residues" evidence="1">
    <location>
        <begin position="59"/>
        <end position="78"/>
    </location>
</feature>
<dbReference type="PROSITE" id="PS50003">
    <property type="entry name" value="PH_DOMAIN"/>
    <property type="match status" value="2"/>
</dbReference>
<evidence type="ECO:0000313" key="3">
    <source>
        <dbReference type="EMBL" id="CAL1716985.1"/>
    </source>
</evidence>
<dbReference type="EMBL" id="OZ037952">
    <property type="protein sequence ID" value="CAL1716985.1"/>
    <property type="molecule type" value="Genomic_DNA"/>
</dbReference>
<dbReference type="PANTHER" id="PTHR14336:SF8">
    <property type="entry name" value="PROTEIN OPY1"/>
    <property type="match status" value="1"/>
</dbReference>
<protein>
    <recommendedName>
        <fullName evidence="2">PH domain-containing protein</fullName>
    </recommendedName>
</protein>
<feature type="region of interest" description="Disordered" evidence="1">
    <location>
        <begin position="434"/>
        <end position="514"/>
    </location>
</feature>
<dbReference type="PANTHER" id="PTHR14336">
    <property type="entry name" value="TANDEM PH DOMAIN CONTAINING PROTEIN"/>
    <property type="match status" value="1"/>
</dbReference>
<dbReference type="SUPFAM" id="SSF50729">
    <property type="entry name" value="PH domain-like"/>
    <property type="match status" value="2"/>
</dbReference>
<feature type="domain" description="PH" evidence="2">
    <location>
        <begin position="119"/>
        <end position="214"/>
    </location>
</feature>
<feature type="compositionally biased region" description="Acidic residues" evidence="1">
    <location>
        <begin position="90"/>
        <end position="100"/>
    </location>
</feature>
<keyword evidence="4" id="KW-1185">Reference proteome</keyword>
<evidence type="ECO:0000313" key="4">
    <source>
        <dbReference type="Proteomes" id="UP001497453"/>
    </source>
</evidence>
<evidence type="ECO:0000259" key="2">
    <source>
        <dbReference type="PROSITE" id="PS50003"/>
    </source>
</evidence>
<dbReference type="SMART" id="SM00233">
    <property type="entry name" value="PH"/>
    <property type="match status" value="2"/>
</dbReference>
<sequence length="514" mass="55034">MMSRSVPPPSQQEIQRKLSVHSVVKPIVKKKPTVSTAPVSGTESDSDSVFSPDIVSASPLPTSISGTPILASSSQPPLSSIAEARSGSGEESEEDEEEEEGGWHVQTNDAIERSALEETVLKTGYLWKKGERRKTWKKRWFVLRPAHLAFYKTSAEYKLLRLLDLSDIHSCTPVALKKHANTFGLVSPTRTFYLQAETAQGMQEWVKAITNAKNTLLATSTQSSASAPIPIPTPTNQRSYQAGPMSASPSSHSPMNYHFTSSDSEDASPSGPRSYSTVETPVIPHTDMASPSKQPGAAKEAPKVILSGYLMKCGSRRHTWHNRWFVLSADKLLYCRSHMDTKPHRQIPLSQILDALEYDLPAHRHGPSSIVSSPPASSPHPQSTTFPINGPEGAQTHTFKIITPKKTLLLCAPSEEEEIKWLSAVRALIARRSGAGGIPGENGATSVPASSSKSAPPAQGMGGNEAGVSGTSGITVTGKRRDSIARRLSLSGGGGFASSGSPAPSPSLPHQEMA</sequence>
<feature type="region of interest" description="Disordered" evidence="1">
    <location>
        <begin position="1"/>
        <end position="104"/>
    </location>
</feature>
<dbReference type="InterPro" id="IPR011993">
    <property type="entry name" value="PH-like_dom_sf"/>
</dbReference>
<feature type="region of interest" description="Disordered" evidence="1">
    <location>
        <begin position="221"/>
        <end position="276"/>
    </location>
</feature>
<dbReference type="InterPro" id="IPR001849">
    <property type="entry name" value="PH_domain"/>
</dbReference>
<feature type="compositionally biased region" description="Low complexity" evidence="1">
    <location>
        <begin position="446"/>
        <end position="458"/>
    </location>
</feature>
<accession>A0ABP1EAI2</accession>
<evidence type="ECO:0000256" key="1">
    <source>
        <dbReference type="SAM" id="MobiDB-lite"/>
    </source>
</evidence>
<proteinExistence type="predicted"/>
<dbReference type="Proteomes" id="UP001497453">
    <property type="component" value="Chromosome 9"/>
</dbReference>
<feature type="compositionally biased region" description="Low complexity" evidence="1">
    <location>
        <begin position="467"/>
        <end position="477"/>
    </location>
</feature>
<gene>
    <name evidence="3" type="ORF">GFSPODELE1_LOCUS10994</name>
</gene>
<organism evidence="3 4">
    <name type="scientific">Somion occarium</name>
    <dbReference type="NCBI Taxonomy" id="3059160"/>
    <lineage>
        <taxon>Eukaryota</taxon>
        <taxon>Fungi</taxon>
        <taxon>Dikarya</taxon>
        <taxon>Basidiomycota</taxon>
        <taxon>Agaricomycotina</taxon>
        <taxon>Agaricomycetes</taxon>
        <taxon>Polyporales</taxon>
        <taxon>Cerrenaceae</taxon>
        <taxon>Somion</taxon>
    </lineage>
</organism>
<feature type="region of interest" description="Disordered" evidence="1">
    <location>
        <begin position="364"/>
        <end position="394"/>
    </location>
</feature>